<dbReference type="PANTHER" id="PTHR48079:SF6">
    <property type="entry name" value="NAD(P)-BINDING DOMAIN-CONTAINING PROTEIN-RELATED"/>
    <property type="match status" value="1"/>
</dbReference>
<dbReference type="Proteomes" id="UP000608850">
    <property type="component" value="Unassembled WGS sequence"/>
</dbReference>
<dbReference type="EMBL" id="BMOQ01000003">
    <property type="protein sequence ID" value="GGN11463.1"/>
    <property type="molecule type" value="Genomic_DNA"/>
</dbReference>
<dbReference type="RefSeq" id="WP_188877409.1">
    <property type="nucleotide sequence ID" value="NZ_BMOQ01000003.1"/>
</dbReference>
<dbReference type="CDD" id="cd05245">
    <property type="entry name" value="SDR_a2"/>
    <property type="match status" value="1"/>
</dbReference>
<organism evidence="2 3">
    <name type="scientific">Halarchaeum nitratireducens</name>
    <dbReference type="NCBI Taxonomy" id="489913"/>
    <lineage>
        <taxon>Archaea</taxon>
        <taxon>Methanobacteriati</taxon>
        <taxon>Methanobacteriota</taxon>
        <taxon>Stenosarchaea group</taxon>
        <taxon>Halobacteria</taxon>
        <taxon>Halobacteriales</taxon>
        <taxon>Halobacteriaceae</taxon>
    </lineage>
</organism>
<sequence>MRVLVTGATGFIGGHLVPELVEAGHDVRALVRDPERYDPPAGVEVVVGDLLDPASLDGVFEGCDAAYYLVHSMGAGDAFAERDRTAARNFAHAASGGDAAERTNAAGASDAAGVSRVVYLSGLGADGDDLSAHLRSRREVEGVLREADFDLTTLRAAIVVGAGSTGFDVVHQLAKRLPVMVTPKWVRTPCQPIAIGDVVAYLVGVLDAPATADGTYEIGGPEVLTYEAMLERTASLMGRRLRVIPIPVLTPTLSAYWIDLVTDAPRSVVRPLVRGLKNPVVADDGAIREHVPVPLTPFDEAVRDALLAYGETPATHGGDTGGRRDA</sequence>
<keyword evidence="3" id="KW-1185">Reference proteome</keyword>
<dbReference type="InterPro" id="IPR036291">
    <property type="entry name" value="NAD(P)-bd_dom_sf"/>
</dbReference>
<protein>
    <submittedName>
        <fullName evidence="2">NADH-binding protein</fullName>
    </submittedName>
</protein>
<reference evidence="2 3" key="1">
    <citation type="journal article" date="2019" name="Int. J. Syst. Evol. Microbiol.">
        <title>The Global Catalogue of Microorganisms (GCM) 10K type strain sequencing project: providing services to taxonomists for standard genome sequencing and annotation.</title>
        <authorList>
            <consortium name="The Broad Institute Genomics Platform"/>
            <consortium name="The Broad Institute Genome Sequencing Center for Infectious Disease"/>
            <person name="Wu L."/>
            <person name="Ma J."/>
        </authorList>
    </citation>
    <scope>NUCLEOTIDE SEQUENCE [LARGE SCALE GENOMIC DNA]</scope>
    <source>
        <strain evidence="2 3">JCM 16331</strain>
    </source>
</reference>
<dbReference type="Pfam" id="PF13460">
    <property type="entry name" value="NAD_binding_10"/>
    <property type="match status" value="1"/>
</dbReference>
<dbReference type="InterPro" id="IPR051783">
    <property type="entry name" value="NAD(P)-dependent_oxidoreduct"/>
</dbReference>
<gene>
    <name evidence="2" type="ORF">GCM10009021_09280</name>
</gene>
<name>A0A830G8C9_9EURY</name>
<dbReference type="AlphaFoldDB" id="A0A830G8C9"/>
<dbReference type="InterPro" id="IPR016040">
    <property type="entry name" value="NAD(P)-bd_dom"/>
</dbReference>
<accession>A0A830G8C9</accession>
<dbReference type="Gene3D" id="3.40.50.720">
    <property type="entry name" value="NAD(P)-binding Rossmann-like Domain"/>
    <property type="match status" value="1"/>
</dbReference>
<dbReference type="SUPFAM" id="SSF51735">
    <property type="entry name" value="NAD(P)-binding Rossmann-fold domains"/>
    <property type="match status" value="1"/>
</dbReference>
<comment type="caution">
    <text evidence="2">The sequence shown here is derived from an EMBL/GenBank/DDBJ whole genome shotgun (WGS) entry which is preliminary data.</text>
</comment>
<dbReference type="OrthoDB" id="358920at2157"/>
<evidence type="ECO:0000313" key="2">
    <source>
        <dbReference type="EMBL" id="GGN11463.1"/>
    </source>
</evidence>
<dbReference type="GO" id="GO:0004029">
    <property type="term" value="F:aldehyde dehydrogenase (NAD+) activity"/>
    <property type="evidence" value="ECO:0007669"/>
    <property type="project" value="TreeGrafter"/>
</dbReference>
<feature type="domain" description="NAD(P)-binding" evidence="1">
    <location>
        <begin position="7"/>
        <end position="171"/>
    </location>
</feature>
<evidence type="ECO:0000259" key="1">
    <source>
        <dbReference type="Pfam" id="PF13460"/>
    </source>
</evidence>
<dbReference type="PANTHER" id="PTHR48079">
    <property type="entry name" value="PROTEIN YEEZ"/>
    <property type="match status" value="1"/>
</dbReference>
<evidence type="ECO:0000313" key="3">
    <source>
        <dbReference type="Proteomes" id="UP000608850"/>
    </source>
</evidence>
<proteinExistence type="predicted"/>
<dbReference type="GO" id="GO:0005737">
    <property type="term" value="C:cytoplasm"/>
    <property type="evidence" value="ECO:0007669"/>
    <property type="project" value="TreeGrafter"/>
</dbReference>